<keyword evidence="3" id="KW-1185">Reference proteome</keyword>
<sequence length="145" mass="15865">MKKLKLTMLVIGASLLSGCSVYNAVKAGQLQADYDLILRNSAIYNSDNGSQYSIPVPHNKSRNKMLVCYNQSGIFSASDSEELREVADEWLSKNKPGKIAGDGLNRSGVWDSRTCYEFDIVDIQPIGAYLDEDTGEVVIVGESHG</sequence>
<dbReference type="RefSeq" id="WP_394630277.1">
    <property type="nucleotide sequence ID" value="NZ_JBIHSF010000011.1"/>
</dbReference>
<evidence type="ECO:0000256" key="1">
    <source>
        <dbReference type="SAM" id="SignalP"/>
    </source>
</evidence>
<organism evidence="2 3">
    <name type="scientific">Vibrio barjaei</name>
    <dbReference type="NCBI Taxonomy" id="1676683"/>
    <lineage>
        <taxon>Bacteria</taxon>
        <taxon>Pseudomonadati</taxon>
        <taxon>Pseudomonadota</taxon>
        <taxon>Gammaproteobacteria</taxon>
        <taxon>Vibrionales</taxon>
        <taxon>Vibrionaceae</taxon>
        <taxon>Vibrio</taxon>
    </lineage>
</organism>
<dbReference type="PROSITE" id="PS51257">
    <property type="entry name" value="PROKAR_LIPOPROTEIN"/>
    <property type="match status" value="1"/>
</dbReference>
<evidence type="ECO:0000313" key="2">
    <source>
        <dbReference type="EMBL" id="MFH0263548.1"/>
    </source>
</evidence>
<keyword evidence="1" id="KW-0732">Signal</keyword>
<gene>
    <name evidence="2" type="ORF">ACGRH2_24400</name>
</gene>
<protein>
    <submittedName>
        <fullName evidence="2">Uncharacterized protein</fullName>
    </submittedName>
</protein>
<name>A0ABW7ISS9_9VIBR</name>
<comment type="caution">
    <text evidence="2">The sequence shown here is derived from an EMBL/GenBank/DDBJ whole genome shotgun (WGS) entry which is preliminary data.</text>
</comment>
<dbReference type="Proteomes" id="UP001607125">
    <property type="component" value="Unassembled WGS sequence"/>
</dbReference>
<evidence type="ECO:0000313" key="3">
    <source>
        <dbReference type="Proteomes" id="UP001607125"/>
    </source>
</evidence>
<feature type="chain" id="PRO_5047424302" evidence="1">
    <location>
        <begin position="24"/>
        <end position="145"/>
    </location>
</feature>
<dbReference type="EMBL" id="JBIHSF010000011">
    <property type="protein sequence ID" value="MFH0263548.1"/>
    <property type="molecule type" value="Genomic_DNA"/>
</dbReference>
<feature type="signal peptide" evidence="1">
    <location>
        <begin position="1"/>
        <end position="23"/>
    </location>
</feature>
<accession>A0ABW7ISS9</accession>
<reference evidence="2 3" key="1">
    <citation type="submission" date="2024-10" db="EMBL/GenBank/DDBJ databases">
        <authorList>
            <person name="Yibar A."/>
            <person name="Saticioglu I.B."/>
            <person name="Duman M."/>
            <person name="Ajmi N."/>
            <person name="Gurler F."/>
            <person name="Ay H."/>
            <person name="Onuk E."/>
            <person name="Guler S."/>
            <person name="Romalde J.L."/>
        </authorList>
    </citation>
    <scope>NUCLEOTIDE SEQUENCE [LARGE SCALE GENOMIC DNA]</scope>
    <source>
        <strain evidence="2 3">1-TCBS-B</strain>
    </source>
</reference>
<proteinExistence type="predicted"/>